<evidence type="ECO:0000313" key="4">
    <source>
        <dbReference type="EMBL" id="KAJ5376562.1"/>
    </source>
</evidence>
<reference evidence="4" key="1">
    <citation type="submission" date="2022-12" db="EMBL/GenBank/DDBJ databases">
        <authorList>
            <person name="Petersen C."/>
        </authorList>
    </citation>
    <scope>NUCLEOTIDE SEQUENCE</scope>
    <source>
        <strain evidence="4">IBT 29677</strain>
    </source>
</reference>
<dbReference type="AlphaFoldDB" id="A0A9W9SEA9"/>
<reference evidence="4" key="2">
    <citation type="journal article" date="2023" name="IMA Fungus">
        <title>Comparative genomic study of the Penicillium genus elucidates a diverse pangenome and 15 lateral gene transfer events.</title>
        <authorList>
            <person name="Petersen C."/>
            <person name="Sorensen T."/>
            <person name="Nielsen M.R."/>
            <person name="Sondergaard T.E."/>
            <person name="Sorensen J.L."/>
            <person name="Fitzpatrick D.A."/>
            <person name="Frisvad J.C."/>
            <person name="Nielsen K.L."/>
        </authorList>
    </citation>
    <scope>NUCLEOTIDE SEQUENCE</scope>
    <source>
        <strain evidence="4">IBT 29677</strain>
    </source>
</reference>
<dbReference type="PROSITE" id="PS51186">
    <property type="entry name" value="GNAT"/>
    <property type="match status" value="1"/>
</dbReference>
<name>A0A9W9SEA9_9EURO</name>
<sequence length="163" mass="17905">MLIKIDDIKSTPAVLALISLHVAEINRMVDSCDVLDVSSLQASNVTFYSAWKGPELMGIGALKELSPTHGEVKSMRTVEIHSRKGVGRAIVEHLINVAKERGYTRLSLETGKDASFENARGFYTNMGFEVCDPYGELPPCPESSFMTLKLEAEVEQPASFNGR</sequence>
<dbReference type="PANTHER" id="PTHR43877">
    <property type="entry name" value="AMINOALKYLPHOSPHONATE N-ACETYLTRANSFERASE-RELATED-RELATED"/>
    <property type="match status" value="1"/>
</dbReference>
<dbReference type="PANTHER" id="PTHR43877:SF5">
    <property type="entry name" value="BLL8307 PROTEIN"/>
    <property type="match status" value="1"/>
</dbReference>
<dbReference type="InterPro" id="IPR050832">
    <property type="entry name" value="Bact_Acetyltransf"/>
</dbReference>
<dbReference type="SUPFAM" id="SSF55729">
    <property type="entry name" value="Acyl-CoA N-acyltransferases (Nat)"/>
    <property type="match status" value="1"/>
</dbReference>
<dbReference type="InterPro" id="IPR016181">
    <property type="entry name" value="Acyl_CoA_acyltransferase"/>
</dbReference>
<evidence type="ECO:0000313" key="5">
    <source>
        <dbReference type="Proteomes" id="UP001147747"/>
    </source>
</evidence>
<evidence type="ECO:0000259" key="3">
    <source>
        <dbReference type="PROSITE" id="PS51186"/>
    </source>
</evidence>
<dbReference type="Proteomes" id="UP001147747">
    <property type="component" value="Unassembled WGS sequence"/>
</dbReference>
<dbReference type="Gene3D" id="3.40.630.30">
    <property type="match status" value="1"/>
</dbReference>
<protein>
    <submittedName>
        <fullName evidence="4">GNAT family N-acetyltransferase</fullName>
    </submittedName>
</protein>
<keyword evidence="5" id="KW-1185">Reference proteome</keyword>
<dbReference type="EMBL" id="JAPZBU010000012">
    <property type="protein sequence ID" value="KAJ5376562.1"/>
    <property type="molecule type" value="Genomic_DNA"/>
</dbReference>
<organism evidence="4 5">
    <name type="scientific">Penicillium cosmopolitanum</name>
    <dbReference type="NCBI Taxonomy" id="1131564"/>
    <lineage>
        <taxon>Eukaryota</taxon>
        <taxon>Fungi</taxon>
        <taxon>Dikarya</taxon>
        <taxon>Ascomycota</taxon>
        <taxon>Pezizomycotina</taxon>
        <taxon>Eurotiomycetes</taxon>
        <taxon>Eurotiomycetidae</taxon>
        <taxon>Eurotiales</taxon>
        <taxon>Aspergillaceae</taxon>
        <taxon>Penicillium</taxon>
    </lineage>
</organism>
<dbReference type="GeneID" id="81377065"/>
<gene>
    <name evidence="4" type="ORF">N7509_013448</name>
</gene>
<proteinExistence type="predicted"/>
<dbReference type="CDD" id="cd04301">
    <property type="entry name" value="NAT_SF"/>
    <property type="match status" value="1"/>
</dbReference>
<evidence type="ECO:0000256" key="1">
    <source>
        <dbReference type="ARBA" id="ARBA00022679"/>
    </source>
</evidence>
<dbReference type="GO" id="GO:0016747">
    <property type="term" value="F:acyltransferase activity, transferring groups other than amino-acyl groups"/>
    <property type="evidence" value="ECO:0007669"/>
    <property type="project" value="InterPro"/>
</dbReference>
<accession>A0A9W9SEA9</accession>
<comment type="caution">
    <text evidence="4">The sequence shown here is derived from an EMBL/GenBank/DDBJ whole genome shotgun (WGS) entry which is preliminary data.</text>
</comment>
<dbReference type="Pfam" id="PF00583">
    <property type="entry name" value="Acetyltransf_1"/>
    <property type="match status" value="1"/>
</dbReference>
<evidence type="ECO:0000256" key="2">
    <source>
        <dbReference type="ARBA" id="ARBA00023315"/>
    </source>
</evidence>
<feature type="domain" description="N-acetyltransferase" evidence="3">
    <location>
        <begin position="1"/>
        <end position="151"/>
    </location>
</feature>
<keyword evidence="1" id="KW-0808">Transferase</keyword>
<dbReference type="RefSeq" id="XP_056481592.1">
    <property type="nucleotide sequence ID" value="XM_056638085.1"/>
</dbReference>
<dbReference type="InterPro" id="IPR000182">
    <property type="entry name" value="GNAT_dom"/>
</dbReference>
<keyword evidence="2" id="KW-0012">Acyltransferase</keyword>
<dbReference type="OrthoDB" id="41532at2759"/>